<dbReference type="PANTHER" id="PTHR33643:SF1">
    <property type="entry name" value="UREASE ACCESSORY PROTEIN D"/>
    <property type="match status" value="1"/>
</dbReference>
<name>A0ABY8RE45_9FLAO</name>
<keyword evidence="2 3" id="KW-0143">Chaperone</keyword>
<keyword evidence="5" id="KW-1185">Reference proteome</keyword>
<comment type="subunit">
    <text evidence="3">UreD, UreF and UreG form a complex that acts as a GTP-hydrolysis-dependent molecular chaperone, activating the urease apoprotein by helping to assemble the nickel containing metallocenter of UreC. The UreE protein probably delivers the nickel.</text>
</comment>
<comment type="function">
    <text evidence="3">Required for maturation of urease via the functional incorporation of the urease nickel metallocenter.</text>
</comment>
<reference evidence="4 5" key="1">
    <citation type="submission" date="2023-05" db="EMBL/GenBank/DDBJ databases">
        <title>Genomic insight into Chryseobacterium sp. wdc7 isolated forest soil (Gotjawal).</title>
        <authorList>
            <person name="Park S.-J."/>
        </authorList>
    </citation>
    <scope>NUCLEOTIDE SEQUENCE [LARGE SCALE GENOMIC DNA]</scope>
    <source>
        <strain evidence="5">wdc7</strain>
    </source>
</reference>
<accession>A0ABY8RE45</accession>
<proteinExistence type="inferred from homology"/>
<keyword evidence="3" id="KW-0963">Cytoplasm</keyword>
<protein>
    <recommendedName>
        <fullName evidence="3">Urease accessory protein UreD</fullName>
    </recommendedName>
</protein>
<gene>
    <name evidence="3" type="primary">ureD</name>
    <name evidence="4" type="ORF">QGN23_13930</name>
</gene>
<evidence type="ECO:0000313" key="5">
    <source>
        <dbReference type="Proteomes" id="UP001241656"/>
    </source>
</evidence>
<dbReference type="Pfam" id="PF01774">
    <property type="entry name" value="UreD"/>
    <property type="match status" value="1"/>
</dbReference>
<dbReference type="EMBL" id="CP124855">
    <property type="protein sequence ID" value="WHF51507.1"/>
    <property type="molecule type" value="Genomic_DNA"/>
</dbReference>
<dbReference type="InterPro" id="IPR002669">
    <property type="entry name" value="UreD"/>
</dbReference>
<organism evidence="4 5">
    <name type="scientific">Chryseobacterium gotjawalense</name>
    <dbReference type="NCBI Taxonomy" id="3042315"/>
    <lineage>
        <taxon>Bacteria</taxon>
        <taxon>Pseudomonadati</taxon>
        <taxon>Bacteroidota</taxon>
        <taxon>Flavobacteriia</taxon>
        <taxon>Flavobacteriales</taxon>
        <taxon>Weeksellaceae</taxon>
        <taxon>Chryseobacterium group</taxon>
        <taxon>Chryseobacterium</taxon>
    </lineage>
</organism>
<comment type="subcellular location">
    <subcellularLocation>
        <location evidence="3">Cytoplasm</location>
    </subcellularLocation>
</comment>
<evidence type="ECO:0000256" key="1">
    <source>
        <dbReference type="ARBA" id="ARBA00007177"/>
    </source>
</evidence>
<evidence type="ECO:0000256" key="2">
    <source>
        <dbReference type="ARBA" id="ARBA00023186"/>
    </source>
</evidence>
<dbReference type="HAMAP" id="MF_01384">
    <property type="entry name" value="UreD"/>
    <property type="match status" value="1"/>
</dbReference>
<comment type="similarity">
    <text evidence="1 3">Belongs to the UreD family.</text>
</comment>
<evidence type="ECO:0000313" key="4">
    <source>
        <dbReference type="EMBL" id="WHF51507.1"/>
    </source>
</evidence>
<dbReference type="PANTHER" id="PTHR33643">
    <property type="entry name" value="UREASE ACCESSORY PROTEIN D"/>
    <property type="match status" value="1"/>
</dbReference>
<evidence type="ECO:0000256" key="3">
    <source>
        <dbReference type="HAMAP-Rule" id="MF_01384"/>
    </source>
</evidence>
<dbReference type="RefSeq" id="WP_282904848.1">
    <property type="nucleotide sequence ID" value="NZ_CP124855.1"/>
</dbReference>
<dbReference type="Proteomes" id="UP001241656">
    <property type="component" value="Chromosome"/>
</dbReference>
<keyword evidence="3" id="KW-0996">Nickel insertion</keyword>
<sequence>MAQKICTAGKYGRTGITEIKMECRLNITAGYKEGKSYIKDLYVGTPFRVVSVGQRKRDNKLYQMIMSTSPGILDGDQYIIGISLEEQSRLQLASQSYQRLFDMENKATQNLTVDIGDHAFFAFVPHPVVPHENSNFESRAKITLGKESSVLISEIITCGRKHYGEVFKLKKFHNLTEVFHEGKLIVKDNVLIEPGRIPIQNIGILEDFTHQGSLIFVSTKKDTDKTELVNHLIEKSKDFPKVEIGISALESGGFVLRALSHGAEVMYNYFLAVQDFLWEEKILTP</sequence>